<evidence type="ECO:0000313" key="2">
    <source>
        <dbReference type="EMBL" id="MBT1698357.1"/>
    </source>
</evidence>
<gene>
    <name evidence="2" type="ORF">KK083_15810</name>
</gene>
<protein>
    <submittedName>
        <fullName evidence="2">Uncharacterized protein</fullName>
    </submittedName>
</protein>
<feature type="transmembrane region" description="Helical" evidence="1">
    <location>
        <begin position="218"/>
        <end position="238"/>
    </location>
</feature>
<keyword evidence="1" id="KW-1133">Transmembrane helix</keyword>
<feature type="transmembrane region" description="Helical" evidence="1">
    <location>
        <begin position="6"/>
        <end position="30"/>
    </location>
</feature>
<keyword evidence="1" id="KW-0812">Transmembrane</keyword>
<dbReference type="RefSeq" id="WP_254164428.1">
    <property type="nucleotide sequence ID" value="NZ_JAHESF010000014.1"/>
</dbReference>
<dbReference type="EMBL" id="JAHESF010000014">
    <property type="protein sequence ID" value="MBT1698357.1"/>
    <property type="molecule type" value="Genomic_DNA"/>
</dbReference>
<dbReference type="Proteomes" id="UP001319200">
    <property type="component" value="Unassembled WGS sequence"/>
</dbReference>
<feature type="transmembrane region" description="Helical" evidence="1">
    <location>
        <begin position="119"/>
        <end position="139"/>
    </location>
</feature>
<dbReference type="AlphaFoldDB" id="A0AAP2DNI9"/>
<reference evidence="2 3" key="1">
    <citation type="submission" date="2021-05" db="EMBL/GenBank/DDBJ databases">
        <title>A Polyphasic approach of four new species of the genus Ohtaekwangia: Ohtaekwangia histidinii sp. nov., Ohtaekwangia cretensis sp. nov., Ohtaekwangia indiensis sp. nov., Ohtaekwangia reichenbachii sp. nov. from diverse environment.</title>
        <authorList>
            <person name="Octaviana S."/>
        </authorList>
    </citation>
    <scope>NUCLEOTIDE SEQUENCE [LARGE SCALE GENOMIC DNA]</scope>
    <source>
        <strain evidence="2 3">PWU4</strain>
    </source>
</reference>
<organism evidence="2 3">
    <name type="scientific">Chryseosolibacter histidini</name>
    <dbReference type="NCBI Taxonomy" id="2782349"/>
    <lineage>
        <taxon>Bacteria</taxon>
        <taxon>Pseudomonadati</taxon>
        <taxon>Bacteroidota</taxon>
        <taxon>Cytophagia</taxon>
        <taxon>Cytophagales</taxon>
        <taxon>Chryseotaleaceae</taxon>
        <taxon>Chryseosolibacter</taxon>
    </lineage>
</organism>
<evidence type="ECO:0000256" key="1">
    <source>
        <dbReference type="SAM" id="Phobius"/>
    </source>
</evidence>
<comment type="caution">
    <text evidence="2">The sequence shown here is derived from an EMBL/GenBank/DDBJ whole genome shotgun (WGS) entry which is preliminary data.</text>
</comment>
<keyword evidence="3" id="KW-1185">Reference proteome</keyword>
<keyword evidence="1" id="KW-0472">Membrane</keyword>
<accession>A0AAP2DNI9</accession>
<sequence length="379" mass="43310">MTDVTRFHILAHIITSFTGALLLLAIWYNISDRFKQILQEDNSPQRVDKGLQHLSLAIFVWVVAGCWAYLGNEFRFDQTSYYKTGNNLFSIINDLFLFLALCYADHAPQFIQKNKKNSTRIVVLIFIMALLTCLIPPSLGEHDEMHGLRISALPDLILSGFLTFLLIVTFYRTFANRGLKLVAVISVIAIVFIFISILPDVFPDLYGDFAKELIKITAKTSFIAITLVLATSWVIQLANTPKPNEMMISFMDWSLIKLTIPSKKVFGATIEFGSKTTQYINLFKFAIRRKFGNENAQSILIGLGGEINNQTYLSRIIDNINEILQLEEDQKLDRKDLFTFIGQGKYRLRIIPENIKIDETLLREFINTPVNQEYKSIVT</sequence>
<evidence type="ECO:0000313" key="3">
    <source>
        <dbReference type="Proteomes" id="UP001319200"/>
    </source>
</evidence>
<feature type="transmembrane region" description="Helical" evidence="1">
    <location>
        <begin position="51"/>
        <end position="70"/>
    </location>
</feature>
<proteinExistence type="predicted"/>
<name>A0AAP2DNI9_9BACT</name>
<feature type="transmembrane region" description="Helical" evidence="1">
    <location>
        <begin position="151"/>
        <end position="171"/>
    </location>
</feature>
<feature type="transmembrane region" description="Helical" evidence="1">
    <location>
        <begin position="178"/>
        <end position="198"/>
    </location>
</feature>